<dbReference type="Proteomes" id="UP000050833">
    <property type="component" value="Unassembled WGS sequence"/>
</dbReference>
<evidence type="ECO:0000259" key="7">
    <source>
        <dbReference type="PROSITE" id="PS50885"/>
    </source>
</evidence>
<evidence type="ECO:0000313" key="8">
    <source>
        <dbReference type="EMBL" id="KQC84124.1"/>
    </source>
</evidence>
<dbReference type="Gene3D" id="1.10.287.950">
    <property type="entry name" value="Methyl-accepting chemotaxis protein"/>
    <property type="match status" value="1"/>
</dbReference>
<keyword evidence="9" id="KW-1185">Reference proteome</keyword>
<evidence type="ECO:0000256" key="3">
    <source>
        <dbReference type="PROSITE-ProRule" id="PRU00284"/>
    </source>
</evidence>
<feature type="transmembrane region" description="Helical" evidence="5">
    <location>
        <begin position="12"/>
        <end position="33"/>
    </location>
</feature>
<keyword evidence="5" id="KW-1133">Transmembrane helix</keyword>
<dbReference type="Pfam" id="PF00672">
    <property type="entry name" value="HAMP"/>
    <property type="match status" value="1"/>
</dbReference>
<dbReference type="PROSITE" id="PS50885">
    <property type="entry name" value="HAMP"/>
    <property type="match status" value="1"/>
</dbReference>
<evidence type="ECO:0000313" key="9">
    <source>
        <dbReference type="Proteomes" id="UP000050833"/>
    </source>
</evidence>
<keyword evidence="5" id="KW-0472">Membrane</keyword>
<dbReference type="PANTHER" id="PTHR32089:SF112">
    <property type="entry name" value="LYSOZYME-LIKE PROTEIN-RELATED"/>
    <property type="match status" value="1"/>
</dbReference>
<feature type="coiled-coil region" evidence="4">
    <location>
        <begin position="445"/>
        <end position="472"/>
    </location>
</feature>
<keyword evidence="1 3" id="KW-0807">Transducer</keyword>
<proteinExistence type="inferred from homology"/>
<dbReference type="EMBL" id="LLKB01000007">
    <property type="protein sequence ID" value="KQC84124.1"/>
    <property type="molecule type" value="Genomic_DNA"/>
</dbReference>
<dbReference type="PROSITE" id="PS50111">
    <property type="entry name" value="CHEMOTAXIS_TRANSDUC_2"/>
    <property type="match status" value="1"/>
</dbReference>
<evidence type="ECO:0000259" key="6">
    <source>
        <dbReference type="PROSITE" id="PS50111"/>
    </source>
</evidence>
<dbReference type="PANTHER" id="PTHR32089">
    <property type="entry name" value="METHYL-ACCEPTING CHEMOTAXIS PROTEIN MCPB"/>
    <property type="match status" value="1"/>
</dbReference>
<dbReference type="Gene3D" id="3.30.450.20">
    <property type="entry name" value="PAS domain"/>
    <property type="match status" value="2"/>
</dbReference>
<dbReference type="CDD" id="cd06225">
    <property type="entry name" value="HAMP"/>
    <property type="match status" value="1"/>
</dbReference>
<dbReference type="GO" id="GO:0016020">
    <property type="term" value="C:membrane"/>
    <property type="evidence" value="ECO:0007669"/>
    <property type="project" value="InterPro"/>
</dbReference>
<dbReference type="AlphaFoldDB" id="A0AAW3JNJ4"/>
<dbReference type="InterPro" id="IPR004089">
    <property type="entry name" value="MCPsignal_dom"/>
</dbReference>
<gene>
    <name evidence="8" type="ORF">APZ18_14545</name>
</gene>
<comment type="caution">
    <text evidence="8">The sequence shown here is derived from an EMBL/GenBank/DDBJ whole genome shotgun (WGS) entry which is preliminary data.</text>
</comment>
<accession>A0AAW3JNJ4</accession>
<sequence length="660" mass="71036">MKKKRNMSIKAKLLGIIIPVMVAIVVVLVLVAYEMSSGIIGNYSENLLESSVDNQANEIESWLNKNIAGIKSAKKTIEQLKPDNEEMQNILDGYYGFDENYPGGIYIADSNGKLMKASESDKSESDVTGSVWYKEGLTRVNPKVGSAYKNSKGENVISASAMINDGAGNVSVISADMTLDRVAIIVNSFIEMKHAEAVLVDKNTGVIIANRDSELISQKIGDGKQSDYYKQLAKKVTAKKYDSTTLDGNMTVFKEVDGTDWLLVSYIPKSVIMSDIAHLRMVMIVISVVCILLLCVLIERVTHIVIKPVKKMTKIITQMSSGDFTVTMDVKGNDEIAVMGYSVKKFIENMKQMIKEMGSISGKLKEQADSSKEVSSEMNSAASIQSQSMGELNTTVDQLSLSVNEIAENATQLAGVASDTKEDSSLVKQKMNETVAISEKGRQDMERVSSALESIEESIHNLEAAVNKVGNASGEIVQIINLIGEIADETNLLSLNASIEAARAGEAGKGFAVVASEIGKLANNSTESVANITALITEINNLVGDAVRQASGSAEDISGSAGLIHTAVDTFDVIFKNIQDTGALISEMAGKINEVDEVATNVAAISEEQAASSDEILATSESMLQQAKNISKNSEAVEDEAENLAMSAVQLENQVQQFRI</sequence>
<dbReference type="SMART" id="SM00304">
    <property type="entry name" value="HAMP"/>
    <property type="match status" value="1"/>
</dbReference>
<keyword evidence="5" id="KW-0812">Transmembrane</keyword>
<dbReference type="SUPFAM" id="SSF58104">
    <property type="entry name" value="Methyl-accepting chemotaxis protein (MCP) signaling domain"/>
    <property type="match status" value="1"/>
</dbReference>
<organism evidence="8 9">
    <name type="scientific">Butyribacter intestini</name>
    <dbReference type="NCBI Taxonomy" id="1703332"/>
    <lineage>
        <taxon>Bacteria</taxon>
        <taxon>Bacillati</taxon>
        <taxon>Bacillota</taxon>
        <taxon>Clostridia</taxon>
        <taxon>Lachnospirales</taxon>
        <taxon>Lachnospiraceae</taxon>
        <taxon>Butyribacter</taxon>
    </lineage>
</organism>
<dbReference type="RefSeq" id="WP_055946372.1">
    <property type="nucleotide sequence ID" value="NZ_JAQDDZ010000010.1"/>
</dbReference>
<name>A0AAW3JNJ4_9FIRM</name>
<evidence type="ECO:0000256" key="2">
    <source>
        <dbReference type="ARBA" id="ARBA00029447"/>
    </source>
</evidence>
<dbReference type="GO" id="GO:0007165">
    <property type="term" value="P:signal transduction"/>
    <property type="evidence" value="ECO:0007669"/>
    <property type="project" value="UniProtKB-KW"/>
</dbReference>
<dbReference type="Gene3D" id="1.10.8.500">
    <property type="entry name" value="HAMP domain in histidine kinase"/>
    <property type="match status" value="1"/>
</dbReference>
<keyword evidence="4" id="KW-0175">Coiled coil</keyword>
<comment type="similarity">
    <text evidence="2">Belongs to the methyl-accepting chemotaxis (MCP) protein family.</text>
</comment>
<dbReference type="SMART" id="SM00283">
    <property type="entry name" value="MA"/>
    <property type="match status" value="1"/>
</dbReference>
<evidence type="ECO:0000256" key="4">
    <source>
        <dbReference type="SAM" id="Coils"/>
    </source>
</evidence>
<reference evidence="8 9" key="1">
    <citation type="submission" date="2015-10" db="EMBL/GenBank/DDBJ databases">
        <title>Butyribacter intestini gen. nov., sp. nov., a butyric acid-producing bacterium of the family Lachnospiraceae isolated from the human faeces.</title>
        <authorList>
            <person name="Zou Y."/>
            <person name="Xue W."/>
            <person name="Luo G."/>
            <person name="Lv M."/>
        </authorList>
    </citation>
    <scope>NUCLEOTIDE SEQUENCE [LARGE SCALE GENOMIC DNA]</scope>
    <source>
        <strain evidence="8 9">TF01-11</strain>
    </source>
</reference>
<feature type="domain" description="Methyl-accepting transducer" evidence="6">
    <location>
        <begin position="360"/>
        <end position="617"/>
    </location>
</feature>
<feature type="transmembrane region" description="Helical" evidence="5">
    <location>
        <begin position="277"/>
        <end position="298"/>
    </location>
</feature>
<feature type="domain" description="HAMP" evidence="7">
    <location>
        <begin position="303"/>
        <end position="355"/>
    </location>
</feature>
<evidence type="ECO:0000256" key="5">
    <source>
        <dbReference type="SAM" id="Phobius"/>
    </source>
</evidence>
<dbReference type="InterPro" id="IPR003660">
    <property type="entry name" value="HAMP_dom"/>
</dbReference>
<protein>
    <submittedName>
        <fullName evidence="8">Chemotaxis protein</fullName>
    </submittedName>
</protein>
<evidence type="ECO:0000256" key="1">
    <source>
        <dbReference type="ARBA" id="ARBA00023224"/>
    </source>
</evidence>
<dbReference type="Pfam" id="PF00015">
    <property type="entry name" value="MCPsignal"/>
    <property type="match status" value="1"/>
</dbReference>